<reference evidence="1 2" key="1">
    <citation type="submission" date="2019-06" db="EMBL/GenBank/DDBJ databases">
        <authorList>
            <person name="Palmer J.M."/>
        </authorList>
    </citation>
    <scope>NUCLEOTIDE SEQUENCE [LARGE SCALE GENOMIC DNA]</scope>
    <source>
        <strain evidence="1 2">TWF102</strain>
    </source>
</reference>
<organism evidence="1 2">
    <name type="scientific">Orbilia oligospora</name>
    <name type="common">Nematode-trapping fungus</name>
    <name type="synonym">Arthrobotrys oligospora</name>
    <dbReference type="NCBI Taxonomy" id="2813651"/>
    <lineage>
        <taxon>Eukaryota</taxon>
        <taxon>Fungi</taxon>
        <taxon>Dikarya</taxon>
        <taxon>Ascomycota</taxon>
        <taxon>Pezizomycotina</taxon>
        <taxon>Orbiliomycetes</taxon>
        <taxon>Orbiliales</taxon>
        <taxon>Orbiliaceae</taxon>
        <taxon>Orbilia</taxon>
    </lineage>
</organism>
<dbReference type="EMBL" id="WIQW01000128">
    <property type="protein sequence ID" value="KAF3081263.1"/>
    <property type="molecule type" value="Genomic_DNA"/>
</dbReference>
<protein>
    <submittedName>
        <fullName evidence="1">Uncharacterized protein</fullName>
    </submittedName>
</protein>
<gene>
    <name evidence="1" type="ORF">TWF102_001731</name>
</gene>
<proteinExistence type="predicted"/>
<dbReference type="Proteomes" id="UP000475325">
    <property type="component" value="Unassembled WGS sequence"/>
</dbReference>
<dbReference type="AlphaFoldDB" id="A0A7C8J102"/>
<evidence type="ECO:0000313" key="2">
    <source>
        <dbReference type="Proteomes" id="UP000475325"/>
    </source>
</evidence>
<accession>A0A7C8J102</accession>
<name>A0A7C8J102_ORBOL</name>
<evidence type="ECO:0000313" key="1">
    <source>
        <dbReference type="EMBL" id="KAF3081263.1"/>
    </source>
</evidence>
<comment type="caution">
    <text evidence="1">The sequence shown here is derived from an EMBL/GenBank/DDBJ whole genome shotgun (WGS) entry which is preliminary data.</text>
</comment>
<sequence length="73" mass="8107">MTANTILNHHPFPTANQQTPVVICLILEGFPLPPTILHMITGAKERWGKLTAYNAVRDIQFMDVCMDGKGLDT</sequence>